<evidence type="ECO:0000313" key="2">
    <source>
        <dbReference type="EMBL" id="KXT90678.1"/>
    </source>
</evidence>
<dbReference type="OrthoDB" id="9800759at2"/>
<gene>
    <name evidence="2" type="ORF">SMIDD26_01982</name>
</gene>
<organism evidence="2 3">
    <name type="scientific">Streptococcus mitis</name>
    <dbReference type="NCBI Taxonomy" id="28037"/>
    <lineage>
        <taxon>Bacteria</taxon>
        <taxon>Bacillati</taxon>
        <taxon>Bacillota</taxon>
        <taxon>Bacilli</taxon>
        <taxon>Lactobacillales</taxon>
        <taxon>Streptococcaceae</taxon>
        <taxon>Streptococcus</taxon>
        <taxon>Streptococcus mitis group</taxon>
    </lineage>
</organism>
<accession>A0A139PK31</accession>
<feature type="region of interest" description="Disordered" evidence="1">
    <location>
        <begin position="628"/>
        <end position="653"/>
    </location>
</feature>
<dbReference type="PATRIC" id="fig|28037.233.peg.2323"/>
<reference evidence="2 3" key="1">
    <citation type="submission" date="2016-01" db="EMBL/GenBank/DDBJ databases">
        <title>Highly variable Streptococcus oralis are common among viridans streptococci isolated from primates.</title>
        <authorList>
            <person name="Denapaite D."/>
            <person name="Rieger M."/>
            <person name="Koendgen S."/>
            <person name="Brueckner R."/>
            <person name="Ochigava I."/>
            <person name="Kappeler P."/>
            <person name="Maetz-Rensing K."/>
            <person name="Leendertz F."/>
            <person name="Hakenbeck R."/>
        </authorList>
    </citation>
    <scope>NUCLEOTIDE SEQUENCE [LARGE SCALE GENOMIC DNA]</scope>
    <source>
        <strain evidence="2 3">DD26</strain>
    </source>
</reference>
<name>A0A139PK31_STRMT</name>
<comment type="caution">
    <text evidence="2">The sequence shown here is derived from an EMBL/GenBank/DDBJ whole genome shotgun (WGS) entry which is preliminary data.</text>
</comment>
<feature type="region of interest" description="Disordered" evidence="1">
    <location>
        <begin position="336"/>
        <end position="388"/>
    </location>
</feature>
<protein>
    <recommendedName>
        <fullName evidence="4">Plasmid recombination enzyme</fullName>
    </recommendedName>
</protein>
<evidence type="ECO:0000313" key="3">
    <source>
        <dbReference type="Proteomes" id="UP000070458"/>
    </source>
</evidence>
<feature type="compositionally biased region" description="Basic and acidic residues" evidence="1">
    <location>
        <begin position="641"/>
        <end position="653"/>
    </location>
</feature>
<feature type="region of interest" description="Disordered" evidence="1">
    <location>
        <begin position="231"/>
        <end position="256"/>
    </location>
</feature>
<sequence>MQKMSLSVTHSDNKINVKHNNRNFEEQEWGHTTNSHIDRSLTQYNSTFIKQDIREAYQEAFGEPLEEYNAKQKRQDRKIDDYYEYVKGLNDSHKRKGKGGKATTKYNVQDEIIITIGNKETWDELHSRTISSINDKKEAEKVFIEYKKKLADEIFKRFLEDFQAKHKHLHVFNAVAHYDEAGAPHMHMTFFGKAEGMKKGLRLQPRTTRAIAQDLDGDFYQKMLESDQKKYDLAKENRERKRQGLEPLQGDRKGNMSASADVYTQFLAETKQILIDKARELGLEYVATGTHDFGDMDHFKEAVKKGKEEADKEVNQYKQEKLEEIKKLDTEINDKQAKKQEADKTAEKAQETAKQAQKDAEDALQSKDEATREERIARENAELAKKQAESFRKELERLKAEKAAQESELNELSEKIADQTLELEETKEEKALLEADKNFFREQVQENISKISEQSAKISEQEAKISKNEDFMAQQVRQHDEQIDFIGRRTRALQGLEKASKVTYDEKGVFKTLGKVTMDQSHYENLKKKAGFFDSLKEFANDIVSTIKETSVYKALQAEVAKWKGLFESEQAKNADLEKEKNNLEKDNDKLRQELGDLYYQNAISKDIGKMCEKYLTQEEKNKLYRKLDNRAQEREEEEEQLRRDDFSYDYDR</sequence>
<evidence type="ECO:0008006" key="4">
    <source>
        <dbReference type="Google" id="ProtNLM"/>
    </source>
</evidence>
<evidence type="ECO:0000256" key="1">
    <source>
        <dbReference type="SAM" id="MobiDB-lite"/>
    </source>
</evidence>
<feature type="compositionally biased region" description="Basic and acidic residues" evidence="1">
    <location>
        <begin position="231"/>
        <end position="254"/>
    </location>
</feature>
<proteinExistence type="predicted"/>
<dbReference type="Gene3D" id="3.30.930.30">
    <property type="match status" value="1"/>
</dbReference>
<dbReference type="Proteomes" id="UP000070458">
    <property type="component" value="Unassembled WGS sequence"/>
</dbReference>
<dbReference type="AlphaFoldDB" id="A0A139PK31"/>
<dbReference type="EMBL" id="LQOD01000447">
    <property type="protein sequence ID" value="KXT90678.1"/>
    <property type="molecule type" value="Genomic_DNA"/>
</dbReference>